<feature type="compositionally biased region" description="Basic and acidic residues" evidence="1">
    <location>
        <begin position="356"/>
        <end position="372"/>
    </location>
</feature>
<dbReference type="AlphaFoldDB" id="A0A9N8EG06"/>
<protein>
    <recommendedName>
        <fullName evidence="2">DUF6824 domain-containing protein</fullName>
    </recommendedName>
</protein>
<evidence type="ECO:0000256" key="1">
    <source>
        <dbReference type="SAM" id="MobiDB-lite"/>
    </source>
</evidence>
<evidence type="ECO:0000313" key="3">
    <source>
        <dbReference type="EMBL" id="CAB9520776.1"/>
    </source>
</evidence>
<proteinExistence type="predicted"/>
<feature type="region of interest" description="Disordered" evidence="1">
    <location>
        <begin position="1"/>
        <end position="42"/>
    </location>
</feature>
<feature type="compositionally biased region" description="Basic and acidic residues" evidence="1">
    <location>
        <begin position="256"/>
        <end position="276"/>
    </location>
</feature>
<gene>
    <name evidence="3" type="ORF">SEMRO_1133_G244860.1</name>
</gene>
<feature type="compositionally biased region" description="Basic and acidic residues" evidence="1">
    <location>
        <begin position="75"/>
        <end position="93"/>
    </location>
</feature>
<dbReference type="Proteomes" id="UP001153069">
    <property type="component" value="Unassembled WGS sequence"/>
</dbReference>
<feature type="domain" description="DUF6824" evidence="2">
    <location>
        <begin position="274"/>
        <end position="357"/>
    </location>
</feature>
<keyword evidence="4" id="KW-1185">Reference proteome</keyword>
<evidence type="ECO:0000259" key="2">
    <source>
        <dbReference type="Pfam" id="PF20710"/>
    </source>
</evidence>
<dbReference type="Pfam" id="PF20710">
    <property type="entry name" value="DUF6824"/>
    <property type="match status" value="1"/>
</dbReference>
<feature type="region of interest" description="Disordered" evidence="1">
    <location>
        <begin position="69"/>
        <end position="114"/>
    </location>
</feature>
<sequence>MVPLSALQFDEQLAGKPTKAAPKTAAPAADAPEKKTTQKACGSCGSTMAPTGAKFCPGCGCRLTQANPPVAAKAAAEEKPAEDRAQATKENVQKRAAAKAKPATKAKQAGGNVPSSAEVFYDAGALLDHETATGDKGAAESGVAEEMHGAFRGTDSNGALLQRAFRSTDSNGTTLSQLMASTGSFDVFKTDVPVDQSTEVSRKRKANNDIASAGVPRWATEYGIAARSVSPQPEPTPNKKSKTKTNPAPAGNTTSKRADPADEDKNHVEPTERDILLGRGGKSNFWPGNKDYRQELEKVKSSYNDPSLKQREKTKMSRAFVQAMISSGRRFLKKDGKGWFEITKEAARLKVAQALREENTEKSREDKRERFPPKKYYKTCPGPRKSS</sequence>
<dbReference type="InterPro" id="IPR049227">
    <property type="entry name" value="DUF6824"/>
</dbReference>
<feature type="region of interest" description="Disordered" evidence="1">
    <location>
        <begin position="356"/>
        <end position="387"/>
    </location>
</feature>
<evidence type="ECO:0000313" key="4">
    <source>
        <dbReference type="Proteomes" id="UP001153069"/>
    </source>
</evidence>
<reference evidence="3" key="1">
    <citation type="submission" date="2020-06" db="EMBL/GenBank/DDBJ databases">
        <authorList>
            <consortium name="Plant Systems Biology data submission"/>
        </authorList>
    </citation>
    <scope>NUCLEOTIDE SEQUENCE</scope>
    <source>
        <strain evidence="3">D6</strain>
    </source>
</reference>
<feature type="compositionally biased region" description="Low complexity" evidence="1">
    <location>
        <begin position="14"/>
        <end position="30"/>
    </location>
</feature>
<dbReference type="EMBL" id="CAICTM010001131">
    <property type="protein sequence ID" value="CAB9520776.1"/>
    <property type="molecule type" value="Genomic_DNA"/>
</dbReference>
<organism evidence="3 4">
    <name type="scientific">Seminavis robusta</name>
    <dbReference type="NCBI Taxonomy" id="568900"/>
    <lineage>
        <taxon>Eukaryota</taxon>
        <taxon>Sar</taxon>
        <taxon>Stramenopiles</taxon>
        <taxon>Ochrophyta</taxon>
        <taxon>Bacillariophyta</taxon>
        <taxon>Bacillariophyceae</taxon>
        <taxon>Bacillariophycidae</taxon>
        <taxon>Naviculales</taxon>
        <taxon>Naviculaceae</taxon>
        <taxon>Seminavis</taxon>
    </lineage>
</organism>
<feature type="region of interest" description="Disordered" evidence="1">
    <location>
        <begin position="223"/>
        <end position="289"/>
    </location>
</feature>
<comment type="caution">
    <text evidence="3">The sequence shown here is derived from an EMBL/GenBank/DDBJ whole genome shotgun (WGS) entry which is preliminary data.</text>
</comment>
<name>A0A9N8EG06_9STRA</name>
<accession>A0A9N8EG06</accession>